<dbReference type="SUPFAM" id="SSF51735">
    <property type="entry name" value="NAD(P)-binding Rossmann-fold domains"/>
    <property type="match status" value="1"/>
</dbReference>
<proteinExistence type="inferred from homology"/>
<gene>
    <name evidence="3" type="ORF">HK100_011076</name>
</gene>
<evidence type="ECO:0000313" key="3">
    <source>
        <dbReference type="EMBL" id="KAJ3124890.1"/>
    </source>
</evidence>
<organism evidence="3 4">
    <name type="scientific">Physocladia obscura</name>
    <dbReference type="NCBI Taxonomy" id="109957"/>
    <lineage>
        <taxon>Eukaryota</taxon>
        <taxon>Fungi</taxon>
        <taxon>Fungi incertae sedis</taxon>
        <taxon>Chytridiomycota</taxon>
        <taxon>Chytridiomycota incertae sedis</taxon>
        <taxon>Chytridiomycetes</taxon>
        <taxon>Chytridiales</taxon>
        <taxon>Chytriomycetaceae</taxon>
        <taxon>Physocladia</taxon>
    </lineage>
</organism>
<sequence>MNNGFHARTTAEEVAAFYGDSLSSKTIVVTGANGGLGRETARVLAKHGARVILACRNVTSAQETVDAFQAEGIDTAKVHVQKLDVGDFASVRAFAADYARREWPLHVLVNNAAIMALRDRTLAGDGNELQFQTNHLGHFLLTNLLAPVLRASAPARVVCVSSSAHRRGAVRFDDPAFDSGYDRWLAYAQAKTANILFALQLNKLLAAKGVEAFALHPGGIMTHLQEHVSEEEKIAMGWITADGSLHPIFKTIPQGASTHLVAALSPDLSGKGGAYLEDCQIAQPSDWAKDPVQAEKLWALSEEKVGQKFSYSVHRFQANMAAFTTFNLDVGNLICYPDWLHGIRGINHCIDEIFSENQLNASRTHTQAITDDPNLLEHAVFCNANNVGIYYNIIHLPSFCLGNYMQNIAAICVIRQNVRIFLLAMLPMDPVAVQCLIR</sequence>
<dbReference type="InterPro" id="IPR002347">
    <property type="entry name" value="SDR_fam"/>
</dbReference>
<dbReference type="Pfam" id="PF00106">
    <property type="entry name" value="adh_short"/>
    <property type="match status" value="1"/>
</dbReference>
<accession>A0AAD5XIK0</accession>
<name>A0AAD5XIK0_9FUNG</name>
<evidence type="ECO:0008006" key="5">
    <source>
        <dbReference type="Google" id="ProtNLM"/>
    </source>
</evidence>
<keyword evidence="4" id="KW-1185">Reference proteome</keyword>
<dbReference type="Gene3D" id="3.40.50.720">
    <property type="entry name" value="NAD(P)-binding Rossmann-like Domain"/>
    <property type="match status" value="1"/>
</dbReference>
<dbReference type="AlphaFoldDB" id="A0AAD5XIK0"/>
<comment type="caution">
    <text evidence="3">The sequence shown here is derived from an EMBL/GenBank/DDBJ whole genome shotgun (WGS) entry which is preliminary data.</text>
</comment>
<evidence type="ECO:0000256" key="2">
    <source>
        <dbReference type="ARBA" id="ARBA00023002"/>
    </source>
</evidence>
<dbReference type="GO" id="GO:0016491">
    <property type="term" value="F:oxidoreductase activity"/>
    <property type="evidence" value="ECO:0007669"/>
    <property type="project" value="UniProtKB-KW"/>
</dbReference>
<feature type="non-terminal residue" evidence="3">
    <location>
        <position position="438"/>
    </location>
</feature>
<dbReference type="Proteomes" id="UP001211907">
    <property type="component" value="Unassembled WGS sequence"/>
</dbReference>
<dbReference type="PRINTS" id="PR00081">
    <property type="entry name" value="GDHRDH"/>
</dbReference>
<dbReference type="EMBL" id="JADGJH010000644">
    <property type="protein sequence ID" value="KAJ3124890.1"/>
    <property type="molecule type" value="Genomic_DNA"/>
</dbReference>
<reference evidence="3" key="1">
    <citation type="submission" date="2020-05" db="EMBL/GenBank/DDBJ databases">
        <title>Phylogenomic resolution of chytrid fungi.</title>
        <authorList>
            <person name="Stajich J.E."/>
            <person name="Amses K."/>
            <person name="Simmons R."/>
            <person name="Seto K."/>
            <person name="Myers J."/>
            <person name="Bonds A."/>
            <person name="Quandt C.A."/>
            <person name="Barry K."/>
            <person name="Liu P."/>
            <person name="Grigoriev I."/>
            <person name="Longcore J.E."/>
            <person name="James T.Y."/>
        </authorList>
    </citation>
    <scope>NUCLEOTIDE SEQUENCE</scope>
    <source>
        <strain evidence="3">JEL0513</strain>
    </source>
</reference>
<protein>
    <recommendedName>
        <fullName evidence="5">Short-chain dehydrogenase</fullName>
    </recommendedName>
</protein>
<dbReference type="InterPro" id="IPR036291">
    <property type="entry name" value="NAD(P)-bd_dom_sf"/>
</dbReference>
<evidence type="ECO:0000313" key="4">
    <source>
        <dbReference type="Proteomes" id="UP001211907"/>
    </source>
</evidence>
<comment type="similarity">
    <text evidence="1">Belongs to the short-chain dehydrogenases/reductases (SDR) family.</text>
</comment>
<dbReference type="CDD" id="cd05327">
    <property type="entry name" value="retinol-DH_like_SDR_c_like"/>
    <property type="match status" value="1"/>
</dbReference>
<dbReference type="PANTHER" id="PTHR24320:SF283">
    <property type="entry name" value="RETINOL DEHYDROGENASE 11"/>
    <property type="match status" value="1"/>
</dbReference>
<dbReference type="PANTHER" id="PTHR24320">
    <property type="entry name" value="RETINOL DEHYDROGENASE"/>
    <property type="match status" value="1"/>
</dbReference>
<evidence type="ECO:0000256" key="1">
    <source>
        <dbReference type="ARBA" id="ARBA00006484"/>
    </source>
</evidence>
<keyword evidence="2" id="KW-0560">Oxidoreductase</keyword>